<evidence type="ECO:0000256" key="1">
    <source>
        <dbReference type="SAM" id="MobiDB-lite"/>
    </source>
</evidence>
<evidence type="ECO:0000313" key="3">
    <source>
        <dbReference type="Proteomes" id="UP000315226"/>
    </source>
</evidence>
<protein>
    <submittedName>
        <fullName evidence="2">Uncharacterized protein</fullName>
    </submittedName>
</protein>
<organism evidence="2 3">
    <name type="scientific">Streptomyces gardneri</name>
    <dbReference type="NCBI Taxonomy" id="66892"/>
    <lineage>
        <taxon>Bacteria</taxon>
        <taxon>Bacillati</taxon>
        <taxon>Actinomycetota</taxon>
        <taxon>Actinomycetes</taxon>
        <taxon>Kitasatosporales</taxon>
        <taxon>Streptomycetaceae</taxon>
        <taxon>Streptomyces</taxon>
    </lineage>
</organism>
<feature type="compositionally biased region" description="Gly residues" evidence="1">
    <location>
        <begin position="257"/>
        <end position="284"/>
    </location>
</feature>
<sequence length="823" mass="83058">MSTQDLDPSPVGPVDVEQAEAALVERYPRLVRIAYLVLPPTLGRNRRVLTAHALVQRSLPRRRVPGPAVPGPRRPEDAVDPGYAYVRGEVLRQALIAGLPLRRRALPRRAQFPPLLPQVWGLRVFPRVGGADELALDQRLSALSGPGRAAYVLRGLERQGDPEVLRVLAAAGVTDPAAALAEADAVDAAEDDPLAERAGLPDGAPAPGAEGQAAGDGDGDPAEGKGDAGPAEGKHTRRPGDGARQTGGAGRAARVGEQGGPGRTGAPGGAGGPGGAGAPGGAGRLGHLAGAWNGEGDAYGGGSGGGWPGGLGTGEAGQGRGAGDGGAGGGSGSGGLGSGGVGGGGVSGDGLGSGGGSGGAGVVRRARGRVSGAALLESAEFDPCSLQARPTDLLRRRQHGRAALVAVAALVVCGTLLGLPGDGWGRNGAAAPSYARNPAAEAALDPGAVKRVPPTAWPGSTRQDFSVWPARGGLTGDRALLRRALAVWARPGLTVRSSATPGTPVGPPMGPPQLLFAGLVDGARVVLFHDGLRAVRYAEPAAGTAGGAGGAALDFARTDAADAVGSAALVVSRASGNVRYLTAPWVRETAVRDLLAPAKEPWPLARDAYGVTESVPSPAQATECERWNSLQVRDGSGTRLLSDLGELAPARLLWGPPDAPVDVTGKEAREAWARTACQLPAVRAHGVRSVNAWRFARQPLPERAGQGSWVCTRAETWRGTGSRVLAQFLVPSPKAPAVLAARSEGSPACGVRDPRVLAGVLWQAPSGGWYVLAAGSPDVVSLETSGGVKGRADGQVLAVRAKAGARADLDGTLRDGSRLAALR</sequence>
<accession>A0A4Y3RI78</accession>
<feature type="compositionally biased region" description="Basic and acidic residues" evidence="1">
    <location>
        <begin position="222"/>
        <end position="241"/>
    </location>
</feature>
<evidence type="ECO:0000313" key="2">
    <source>
        <dbReference type="EMBL" id="GEB56608.1"/>
    </source>
</evidence>
<feature type="compositionally biased region" description="Low complexity" evidence="1">
    <location>
        <begin position="285"/>
        <end position="296"/>
    </location>
</feature>
<feature type="compositionally biased region" description="Gly residues" evidence="1">
    <location>
        <begin position="297"/>
        <end position="361"/>
    </location>
</feature>
<dbReference type="EMBL" id="BJMN01000013">
    <property type="protein sequence ID" value="GEB56608.1"/>
    <property type="molecule type" value="Genomic_DNA"/>
</dbReference>
<keyword evidence="3" id="KW-1185">Reference proteome</keyword>
<proteinExistence type="predicted"/>
<feature type="compositionally biased region" description="Low complexity" evidence="1">
    <location>
        <begin position="198"/>
        <end position="215"/>
    </location>
</feature>
<dbReference type="RefSeq" id="WP_174867262.1">
    <property type="nucleotide sequence ID" value="NZ_BJMN01000013.1"/>
</dbReference>
<reference evidence="2 3" key="1">
    <citation type="submission" date="2019-06" db="EMBL/GenBank/DDBJ databases">
        <title>Whole genome shotgun sequence of Streptomyces gardneri NBRC 12865.</title>
        <authorList>
            <person name="Hosoyama A."/>
            <person name="Uohara A."/>
            <person name="Ohji S."/>
            <person name="Ichikawa N."/>
        </authorList>
    </citation>
    <scope>NUCLEOTIDE SEQUENCE [LARGE SCALE GENOMIC DNA]</scope>
    <source>
        <strain evidence="2 3">NBRC 12865</strain>
    </source>
</reference>
<dbReference type="AlphaFoldDB" id="A0A4Y3RI78"/>
<feature type="region of interest" description="Disordered" evidence="1">
    <location>
        <begin position="195"/>
        <end position="362"/>
    </location>
</feature>
<name>A0A4Y3RI78_9ACTN</name>
<gene>
    <name evidence="2" type="ORF">SGA01_22130</name>
</gene>
<dbReference type="Proteomes" id="UP000315226">
    <property type="component" value="Unassembled WGS sequence"/>
</dbReference>
<comment type="caution">
    <text evidence="2">The sequence shown here is derived from an EMBL/GenBank/DDBJ whole genome shotgun (WGS) entry which is preliminary data.</text>
</comment>